<keyword evidence="3" id="KW-0963">Cytoplasm</keyword>
<keyword evidence="20" id="KW-1185">Reference proteome</keyword>
<dbReference type="PROSITE" id="PS50011">
    <property type="entry name" value="PROTEIN_KINASE_DOM"/>
    <property type="match status" value="1"/>
</dbReference>
<proteinExistence type="predicted"/>
<keyword evidence="17" id="KW-1133">Transmembrane helix</keyword>
<dbReference type="InterPro" id="IPR016024">
    <property type="entry name" value="ARM-type_fold"/>
</dbReference>
<dbReference type="CDD" id="cd06627">
    <property type="entry name" value="STKc_Cdc7_like"/>
    <property type="match status" value="1"/>
</dbReference>
<evidence type="ECO:0000256" key="7">
    <source>
        <dbReference type="ARBA" id="ARBA00022737"/>
    </source>
</evidence>
<evidence type="ECO:0000256" key="6">
    <source>
        <dbReference type="ARBA" id="ARBA00022679"/>
    </source>
</evidence>
<keyword evidence="6" id="KW-0808">Transferase</keyword>
<feature type="binding site" evidence="15">
    <location>
        <position position="82"/>
    </location>
    <ligand>
        <name>ATP</name>
        <dbReference type="ChEBI" id="CHEBI:30616"/>
    </ligand>
</feature>
<dbReference type="InterPro" id="IPR017441">
    <property type="entry name" value="Protein_kinase_ATP_BS"/>
</dbReference>
<dbReference type="EMBL" id="VDCV01000005">
    <property type="protein sequence ID" value="KAB5556645.1"/>
    <property type="molecule type" value="Genomic_DNA"/>
</dbReference>
<dbReference type="InterPro" id="IPR001245">
    <property type="entry name" value="Ser-Thr/Tyr_kinase_cat_dom"/>
</dbReference>
<evidence type="ECO:0000256" key="9">
    <source>
        <dbReference type="ARBA" id="ARBA00022777"/>
    </source>
</evidence>
<evidence type="ECO:0000256" key="5">
    <source>
        <dbReference type="ARBA" id="ARBA00022618"/>
    </source>
</evidence>
<evidence type="ECO:0000256" key="11">
    <source>
        <dbReference type="ARBA" id="ARBA00023212"/>
    </source>
</evidence>
<dbReference type="SUPFAM" id="SSF48371">
    <property type="entry name" value="ARM repeat"/>
    <property type="match status" value="1"/>
</dbReference>
<evidence type="ECO:0000313" key="19">
    <source>
        <dbReference type="EMBL" id="KAB5556645.1"/>
    </source>
</evidence>
<dbReference type="FunFam" id="1.25.10.10:FF:000235">
    <property type="entry name" value="MAP3K epsilon protein kinase 1"/>
    <property type="match status" value="1"/>
</dbReference>
<feature type="compositionally biased region" description="Basic and acidic residues" evidence="16">
    <location>
        <begin position="415"/>
        <end position="428"/>
    </location>
</feature>
<comment type="caution">
    <text evidence="19">The sequence shown here is derived from an EMBL/GenBank/DDBJ whole genome shotgun (WGS) entry which is preliminary data.</text>
</comment>
<feature type="region of interest" description="Disordered" evidence="16">
    <location>
        <begin position="524"/>
        <end position="571"/>
    </location>
</feature>
<keyword evidence="4" id="KW-0723">Serine/threonine-protein kinase</keyword>
<dbReference type="PANTHER" id="PTHR46618:SF1">
    <property type="entry name" value="ARMADILLO REPEAT-CONTAINING PROTEIN 3"/>
    <property type="match status" value="1"/>
</dbReference>
<keyword evidence="17" id="KW-0472">Membrane</keyword>
<feature type="compositionally biased region" description="Basic and acidic residues" evidence="16">
    <location>
        <begin position="388"/>
        <end position="408"/>
    </location>
</feature>
<dbReference type="EC" id="2.7.11.1" evidence="2"/>
<evidence type="ECO:0000256" key="16">
    <source>
        <dbReference type="SAM" id="MobiDB-lite"/>
    </source>
</evidence>
<accession>A0A5N5MN89</accession>
<feature type="region of interest" description="Disordered" evidence="16">
    <location>
        <begin position="459"/>
        <end position="492"/>
    </location>
</feature>
<dbReference type="PROSITE" id="PS00107">
    <property type="entry name" value="PROTEIN_KINASE_ATP"/>
    <property type="match status" value="1"/>
</dbReference>
<dbReference type="Proteomes" id="UP000326939">
    <property type="component" value="Chromosome 5"/>
</dbReference>
<comment type="catalytic activity">
    <reaction evidence="13">
        <text>L-threonyl-[protein] + ATP = O-phospho-L-threonyl-[protein] + ADP + H(+)</text>
        <dbReference type="Rhea" id="RHEA:46608"/>
        <dbReference type="Rhea" id="RHEA-COMP:11060"/>
        <dbReference type="Rhea" id="RHEA-COMP:11605"/>
        <dbReference type="ChEBI" id="CHEBI:15378"/>
        <dbReference type="ChEBI" id="CHEBI:30013"/>
        <dbReference type="ChEBI" id="CHEBI:30616"/>
        <dbReference type="ChEBI" id="CHEBI:61977"/>
        <dbReference type="ChEBI" id="CHEBI:456216"/>
        <dbReference type="EC" id="2.7.11.1"/>
    </reaction>
</comment>
<dbReference type="Gene3D" id="1.10.510.10">
    <property type="entry name" value="Transferase(Phosphotransferase) domain 1"/>
    <property type="match status" value="1"/>
</dbReference>
<sequence length="1614" mass="178222">MSRQTTSSHFHKSKTLDNKYVSSLSMILMILTAHAISMYVMALILYLDAENIEMLGDEIGKGAYGRVYKGLDLENGDFVAIKQFSLENIAQEDLNIIMSLPCMFANSLVLFFWVRFPPCNVLMPQQEIDLLKNLNHKNIVKYLGSLKTKTHLHIILEYVENGSLANIIKPNKFGPFPESLVAVYIAQVLEGLVYLHEQGVIHRDIKGANILTTKEGLVKLADFGVATKLTEADVNTHSVVGTPYWMAPEVIEMSGVCAASDIWSVGCTVIELLTCVPPYYDLQPMPALFRIVQDDRPPIPDSLSPDITDFLRQCFKKDATQRPDAKTLLSHPWILNSRRALNSFRHSGPIRSIQEDVSVDAEILNGDNQSTVRISSDKTKASVADFKAGSRKETLPDSEDVSKSDKNISSDGDVVVERNDKSEDDLHSDQVPTLAIQENSSLKTSSDRLSTSKVVAASPSLHGSMPLNDQDENLTNVDMESPNARGKNIDRRNGGKAISAHVENGSFGFAARNQDNGFQKAVKTSMTSGGNELSKFSDTPKDASLDDLFHSLDKNPEDRTAEASTSTSASHMNQGNAIVADAGKNDLAAILRATIAQKQMESEMGQANGGGDLFRLMMGVLKDGVIDIDGLDFGEKLPAENLFPLQAVEFSRLVGSLRPEESENVIASSCQKLVSIFHQRPEQKIVFITQHGLLPLMELLEVPKTRVICSVLQLINQIVKDNTDFQENACLVGLIPVVMSFAGPDRPREVRMEAAYFLQQLCQSSSLTLQMFIACQGIPILVGFLEADYAKHRTIGGMGAWDMVHLAIDGMWQVFKLQRSTPRNDFCRIAAKNGILLRLINTLYSLNEATRLASISVGTGFPLDGLSQRPRSGPLDSNHPMFNQSDPALSASDQPDVFKIRHGMNDHSLPFGTQEPSRASTSHSQRLDAIQPDARFLGTDTDGPHASNEAIKAIAASKVSDPAGLGKASNMATKEPSGAVSKERDNLDRWKSDPSRPEIDHRQQRVTGSTQRTSTDRPPKLIESASNGLTSMISAQPEQVRPLLSLLEKEPPSRHFSGQLEYARHLSGLERHENILPLLHASEKKTNGGLEFLMAEFAEVSGRGRENGNLDSIPRISHKTVSKKVGSLASNEGAASTSGVASQTASGVLSGSGVLNARPGSATSSGLLSQMVSTMNAEVAREYLEKVADLLLEFSQADTIVKSHMCSQSLLNRLFQMFNRIEPHILLKILKCINNLSTDPNCLENLQRADAIKYLIPNLELKDGPLVDQIHSEVLNALFNLCKINKRRQEQAAENGIIPHLMNFIMSDSPLKPHALPLLCDMAHASRNSREQLRAHGGLDVYLSLLDDTVWSVTALDSIAVCLAHDNDNRKVEQALLKKDAVQKLVKFFQCCPEQQFVHILEPFLKIITYEFHSILENYNILWDAYCSDYQHFGSISFVSIECRKSSRINTTLAVNGLTPLLILRLDHQDAIARLNLLKLIKVKFCNPSPSPLTFVSEKKNSLVSHTVLDEMESIYPSSEKKIIIWSWFHQVGSLIEGLEGLDVKEMRKGMAGRRKAVYEHHPRPKQLIVENDLPQKLQNLIEERREGQSSGGQVLVKQMATSLLKALHINTVL</sequence>
<comment type="catalytic activity">
    <reaction evidence="14">
        <text>L-seryl-[protein] + ATP = O-phospho-L-seryl-[protein] + ADP + H(+)</text>
        <dbReference type="Rhea" id="RHEA:17989"/>
        <dbReference type="Rhea" id="RHEA-COMP:9863"/>
        <dbReference type="Rhea" id="RHEA-COMP:11604"/>
        <dbReference type="ChEBI" id="CHEBI:15378"/>
        <dbReference type="ChEBI" id="CHEBI:29999"/>
        <dbReference type="ChEBI" id="CHEBI:30616"/>
        <dbReference type="ChEBI" id="CHEBI:83421"/>
        <dbReference type="ChEBI" id="CHEBI:456216"/>
        <dbReference type="EC" id="2.7.11.1"/>
    </reaction>
</comment>
<dbReference type="PROSITE" id="PS00108">
    <property type="entry name" value="PROTEIN_KINASE_ST"/>
    <property type="match status" value="1"/>
</dbReference>
<evidence type="ECO:0000259" key="18">
    <source>
        <dbReference type="PROSITE" id="PS50011"/>
    </source>
</evidence>
<comment type="subcellular location">
    <subcellularLocation>
        <location evidence="1">Cytoplasm</location>
        <location evidence="1">Cytoskeleton</location>
        <location evidence="1">Microtubule organizing center</location>
    </subcellularLocation>
</comment>
<feature type="region of interest" description="Disordered" evidence="16">
    <location>
        <begin position="866"/>
        <end position="927"/>
    </location>
</feature>
<evidence type="ECO:0000256" key="12">
    <source>
        <dbReference type="ARBA" id="ARBA00023306"/>
    </source>
</evidence>
<dbReference type="FunFam" id="1.10.510.10:FF:000372">
    <property type="entry name" value="MAP3K epsilon protein kinase 1"/>
    <property type="match status" value="1"/>
</dbReference>
<feature type="region of interest" description="Disordered" evidence="16">
    <location>
        <begin position="960"/>
        <end position="1020"/>
    </location>
</feature>
<dbReference type="GO" id="GO:0051301">
    <property type="term" value="P:cell division"/>
    <property type="evidence" value="ECO:0007669"/>
    <property type="project" value="UniProtKB-KW"/>
</dbReference>
<keyword evidence="10 15" id="KW-0067">ATP-binding</keyword>
<dbReference type="GO" id="GO:0005815">
    <property type="term" value="C:microtubule organizing center"/>
    <property type="evidence" value="ECO:0007669"/>
    <property type="project" value="UniProtKB-SubCell"/>
</dbReference>
<feature type="compositionally biased region" description="Basic and acidic residues" evidence="16">
    <location>
        <begin position="896"/>
        <end position="905"/>
    </location>
</feature>
<feature type="region of interest" description="Disordered" evidence="16">
    <location>
        <begin position="385"/>
        <end position="432"/>
    </location>
</feature>
<dbReference type="GO" id="GO:0004674">
    <property type="term" value="F:protein serine/threonine kinase activity"/>
    <property type="evidence" value="ECO:0007669"/>
    <property type="project" value="UniProtKB-KW"/>
</dbReference>
<keyword evidence="12" id="KW-0131">Cell cycle</keyword>
<evidence type="ECO:0000256" key="14">
    <source>
        <dbReference type="ARBA" id="ARBA00048679"/>
    </source>
</evidence>
<feature type="compositionally biased region" description="Polar residues" evidence="16">
    <location>
        <begin position="524"/>
        <end position="537"/>
    </location>
</feature>
<protein>
    <recommendedName>
        <fullName evidence="2">non-specific serine/threonine protein kinase</fullName>
        <ecNumber evidence="2">2.7.11.1</ecNumber>
    </recommendedName>
</protein>
<gene>
    <name evidence="19" type="ORF">DKX38_007554</name>
</gene>
<keyword evidence="7" id="KW-0677">Repeat</keyword>
<feature type="compositionally biased region" description="Polar residues" evidence="16">
    <location>
        <begin position="914"/>
        <end position="924"/>
    </location>
</feature>
<evidence type="ECO:0000256" key="2">
    <source>
        <dbReference type="ARBA" id="ARBA00012513"/>
    </source>
</evidence>
<dbReference type="PANTHER" id="PTHR46618">
    <property type="entry name" value="ARMADILLO REPEAT-CONTAINING PROTEIN 3"/>
    <property type="match status" value="1"/>
</dbReference>
<evidence type="ECO:0000313" key="20">
    <source>
        <dbReference type="Proteomes" id="UP000326939"/>
    </source>
</evidence>
<dbReference type="FunFam" id="1.25.10.10:FF:000278">
    <property type="entry name" value="MAP3K epsilon protein kinase 1"/>
    <property type="match status" value="1"/>
</dbReference>
<evidence type="ECO:0000256" key="8">
    <source>
        <dbReference type="ARBA" id="ARBA00022741"/>
    </source>
</evidence>
<dbReference type="InterPro" id="IPR052441">
    <property type="entry name" value="Armadillo-Ser/Thr_Kinase"/>
</dbReference>
<dbReference type="Pfam" id="PF00069">
    <property type="entry name" value="Pkinase"/>
    <property type="match status" value="1"/>
</dbReference>
<keyword evidence="5" id="KW-0132">Cell division</keyword>
<dbReference type="PRINTS" id="PR00109">
    <property type="entry name" value="TYRKINASE"/>
</dbReference>
<keyword evidence="11" id="KW-0206">Cytoskeleton</keyword>
<dbReference type="SMART" id="SM00185">
    <property type="entry name" value="ARM"/>
    <property type="match status" value="4"/>
</dbReference>
<dbReference type="InterPro" id="IPR000719">
    <property type="entry name" value="Prot_kinase_dom"/>
</dbReference>
<feature type="compositionally biased region" description="Basic and acidic residues" evidence="16">
    <location>
        <begin position="981"/>
        <end position="1003"/>
    </location>
</feature>
<reference evidence="20" key="1">
    <citation type="journal article" date="2019" name="Gigascience">
        <title>De novo genome assembly of the endangered Acer yangbiense, a plant species with extremely small populations endemic to Yunnan Province, China.</title>
        <authorList>
            <person name="Yang J."/>
            <person name="Wariss H.M."/>
            <person name="Tao L."/>
            <person name="Zhang R."/>
            <person name="Yun Q."/>
            <person name="Hollingsworth P."/>
            <person name="Dao Z."/>
            <person name="Luo G."/>
            <person name="Guo H."/>
            <person name="Ma Y."/>
            <person name="Sun W."/>
        </authorList>
    </citation>
    <scope>NUCLEOTIDE SEQUENCE [LARGE SCALE GENOMIC DNA]</scope>
    <source>
        <strain evidence="20">cv. br00</strain>
    </source>
</reference>
<keyword evidence="8 15" id="KW-0547">Nucleotide-binding</keyword>
<dbReference type="GO" id="GO:0005524">
    <property type="term" value="F:ATP binding"/>
    <property type="evidence" value="ECO:0007669"/>
    <property type="project" value="UniProtKB-UniRule"/>
</dbReference>
<feature type="compositionally biased region" description="Polar residues" evidence="16">
    <location>
        <begin position="880"/>
        <end position="893"/>
    </location>
</feature>
<feature type="compositionally biased region" description="Basic and acidic residues" evidence="16">
    <location>
        <begin position="538"/>
        <end position="561"/>
    </location>
</feature>
<dbReference type="Gene3D" id="1.25.10.10">
    <property type="entry name" value="Leucine-rich Repeat Variant"/>
    <property type="match status" value="2"/>
</dbReference>
<evidence type="ECO:0000256" key="3">
    <source>
        <dbReference type="ARBA" id="ARBA00022490"/>
    </source>
</evidence>
<evidence type="ECO:0000256" key="15">
    <source>
        <dbReference type="PROSITE-ProRule" id="PRU10141"/>
    </source>
</evidence>
<dbReference type="InterPro" id="IPR011989">
    <property type="entry name" value="ARM-like"/>
</dbReference>
<organism evidence="19 20">
    <name type="scientific">Salix brachista</name>
    <dbReference type="NCBI Taxonomy" id="2182728"/>
    <lineage>
        <taxon>Eukaryota</taxon>
        <taxon>Viridiplantae</taxon>
        <taxon>Streptophyta</taxon>
        <taxon>Embryophyta</taxon>
        <taxon>Tracheophyta</taxon>
        <taxon>Spermatophyta</taxon>
        <taxon>Magnoliopsida</taxon>
        <taxon>eudicotyledons</taxon>
        <taxon>Gunneridae</taxon>
        <taxon>Pentapetalae</taxon>
        <taxon>rosids</taxon>
        <taxon>fabids</taxon>
        <taxon>Malpighiales</taxon>
        <taxon>Salicaceae</taxon>
        <taxon>Saliceae</taxon>
        <taxon>Salix</taxon>
    </lineage>
</organism>
<keyword evidence="17" id="KW-0812">Transmembrane</keyword>
<evidence type="ECO:0000256" key="10">
    <source>
        <dbReference type="ARBA" id="ARBA00022840"/>
    </source>
</evidence>
<dbReference type="InterPro" id="IPR008271">
    <property type="entry name" value="Ser/Thr_kinase_AS"/>
</dbReference>
<evidence type="ECO:0000256" key="4">
    <source>
        <dbReference type="ARBA" id="ARBA00022527"/>
    </source>
</evidence>
<dbReference type="InterPro" id="IPR000225">
    <property type="entry name" value="Armadillo"/>
</dbReference>
<name>A0A5N5MN89_9ROSI</name>
<dbReference type="SMART" id="SM00220">
    <property type="entry name" value="S_TKc"/>
    <property type="match status" value="1"/>
</dbReference>
<feature type="domain" description="Protein kinase" evidence="18">
    <location>
        <begin position="53"/>
        <end position="334"/>
    </location>
</feature>
<evidence type="ECO:0000256" key="13">
    <source>
        <dbReference type="ARBA" id="ARBA00047899"/>
    </source>
</evidence>
<dbReference type="InterPro" id="IPR011009">
    <property type="entry name" value="Kinase-like_dom_sf"/>
</dbReference>
<keyword evidence="9" id="KW-0418">Kinase</keyword>
<evidence type="ECO:0000256" key="17">
    <source>
        <dbReference type="SAM" id="Phobius"/>
    </source>
</evidence>
<feature type="transmembrane region" description="Helical" evidence="17">
    <location>
        <begin position="20"/>
        <end position="47"/>
    </location>
</feature>
<dbReference type="SUPFAM" id="SSF56112">
    <property type="entry name" value="Protein kinase-like (PK-like)"/>
    <property type="match status" value="1"/>
</dbReference>
<evidence type="ECO:0000256" key="1">
    <source>
        <dbReference type="ARBA" id="ARBA00004267"/>
    </source>
</evidence>